<reference evidence="1" key="1">
    <citation type="submission" date="2020-05" db="UniProtKB">
        <authorList>
            <consortium name="EnsemblMetazoa"/>
        </authorList>
    </citation>
    <scope>IDENTIFICATION</scope>
    <source>
        <strain evidence="1">TTRI</strain>
    </source>
</reference>
<keyword evidence="2" id="KW-1185">Reference proteome</keyword>
<accession>A0A1A9VF80</accession>
<evidence type="ECO:0000313" key="2">
    <source>
        <dbReference type="Proteomes" id="UP000078200"/>
    </source>
</evidence>
<dbReference type="Proteomes" id="UP000078200">
    <property type="component" value="Unassembled WGS sequence"/>
</dbReference>
<dbReference type="EnsemblMetazoa" id="GAUT035366-RA">
    <property type="protein sequence ID" value="GAUT035366-PA"/>
    <property type="gene ID" value="GAUT035366"/>
</dbReference>
<dbReference type="AlphaFoldDB" id="A0A1A9VF80"/>
<proteinExistence type="predicted"/>
<sequence length="121" mass="13945">MQKHINVPTYTFAYQNIRNVLQLMKSLKQYDEEKSQLFLVCIQVHFPGLLINNKVSTSCVTFAAFISNVLCLPLALRPVRDVHQNEHARDLTLIELKKFYHITWSLKSDLHNGAFIGSTID</sequence>
<name>A0A1A9VF80_GLOAU</name>
<evidence type="ECO:0000313" key="1">
    <source>
        <dbReference type="EnsemblMetazoa" id="GAUT035366-PA"/>
    </source>
</evidence>
<protein>
    <submittedName>
        <fullName evidence="1">Uncharacterized protein</fullName>
    </submittedName>
</protein>
<organism evidence="1 2">
    <name type="scientific">Glossina austeni</name>
    <name type="common">Savannah tsetse fly</name>
    <dbReference type="NCBI Taxonomy" id="7395"/>
    <lineage>
        <taxon>Eukaryota</taxon>
        <taxon>Metazoa</taxon>
        <taxon>Ecdysozoa</taxon>
        <taxon>Arthropoda</taxon>
        <taxon>Hexapoda</taxon>
        <taxon>Insecta</taxon>
        <taxon>Pterygota</taxon>
        <taxon>Neoptera</taxon>
        <taxon>Endopterygota</taxon>
        <taxon>Diptera</taxon>
        <taxon>Brachycera</taxon>
        <taxon>Muscomorpha</taxon>
        <taxon>Hippoboscoidea</taxon>
        <taxon>Glossinidae</taxon>
        <taxon>Glossina</taxon>
    </lineage>
</organism>
<dbReference type="VEuPathDB" id="VectorBase:GAUT035366"/>